<feature type="binding site" evidence="7 8">
    <location>
        <position position="81"/>
    </location>
    <ligand>
        <name>FMN</name>
        <dbReference type="ChEBI" id="CHEBI:58210"/>
    </ligand>
</feature>
<dbReference type="GO" id="GO:0010181">
    <property type="term" value="F:FMN binding"/>
    <property type="evidence" value="ECO:0007669"/>
    <property type="project" value="UniProtKB-UniRule"/>
</dbReference>
<comment type="pathway">
    <text evidence="7">Cofactor metabolism; pyridoxal 5'-phosphate salvage; pyridoxal 5'-phosphate from pyridoxine 5'-phosphate: step 1/1.</text>
</comment>
<dbReference type="GO" id="GO:0004733">
    <property type="term" value="F:pyridoxamine phosphate oxidase activity"/>
    <property type="evidence" value="ECO:0007669"/>
    <property type="project" value="UniProtKB-UniRule"/>
</dbReference>
<feature type="binding site" evidence="7 8">
    <location>
        <begin position="75"/>
        <end position="76"/>
    </location>
    <ligand>
        <name>FMN</name>
        <dbReference type="ChEBI" id="CHEBI:58210"/>
    </ligand>
</feature>
<feature type="binding site" evidence="7 8">
    <location>
        <position position="82"/>
    </location>
    <ligand>
        <name>FMN</name>
        <dbReference type="ChEBI" id="CHEBI:58210"/>
    </ligand>
</feature>
<proteinExistence type="inferred from homology"/>
<evidence type="ECO:0000256" key="5">
    <source>
        <dbReference type="ARBA" id="ARBA00023002"/>
    </source>
</evidence>
<evidence type="ECO:0000256" key="8">
    <source>
        <dbReference type="PIRSR" id="PIRSR000190-2"/>
    </source>
</evidence>
<evidence type="ECO:0000313" key="12">
    <source>
        <dbReference type="Proteomes" id="UP000555103"/>
    </source>
</evidence>
<evidence type="ECO:0000256" key="4">
    <source>
        <dbReference type="ARBA" id="ARBA00022643"/>
    </source>
</evidence>
<feature type="binding site" evidence="7">
    <location>
        <begin position="190"/>
        <end position="192"/>
    </location>
    <ligand>
        <name>substrate</name>
    </ligand>
</feature>
<organism evidence="11 12">
    <name type="scientific">Dysgonomonas hofstadii</name>
    <dbReference type="NCBI Taxonomy" id="637886"/>
    <lineage>
        <taxon>Bacteria</taxon>
        <taxon>Pseudomonadati</taxon>
        <taxon>Bacteroidota</taxon>
        <taxon>Bacteroidia</taxon>
        <taxon>Bacteroidales</taxon>
        <taxon>Dysgonomonadaceae</taxon>
        <taxon>Dysgonomonas</taxon>
    </lineage>
</organism>
<keyword evidence="6 7" id="KW-0664">Pyridoxine biosynthesis</keyword>
<keyword evidence="12" id="KW-1185">Reference proteome</keyword>
<feature type="binding site" evidence="7">
    <location>
        <position position="122"/>
    </location>
    <ligand>
        <name>substrate</name>
    </ligand>
</feature>
<dbReference type="HAMAP" id="MF_01629">
    <property type="entry name" value="PdxH"/>
    <property type="match status" value="1"/>
</dbReference>
<feature type="binding site" evidence="7">
    <location>
        <position position="130"/>
    </location>
    <ligand>
        <name>substrate</name>
    </ligand>
</feature>
<evidence type="ECO:0000256" key="1">
    <source>
        <dbReference type="ARBA" id="ARBA00007301"/>
    </source>
</evidence>
<evidence type="ECO:0000256" key="3">
    <source>
        <dbReference type="ARBA" id="ARBA00022630"/>
    </source>
</evidence>
<dbReference type="Proteomes" id="UP000555103">
    <property type="component" value="Unassembled WGS sequence"/>
</dbReference>
<reference evidence="11 12" key="1">
    <citation type="submission" date="2020-08" db="EMBL/GenBank/DDBJ databases">
        <title>Genomic Encyclopedia of Type Strains, Phase IV (KMG-IV): sequencing the most valuable type-strain genomes for metagenomic binning, comparative biology and taxonomic classification.</title>
        <authorList>
            <person name="Goeker M."/>
        </authorList>
    </citation>
    <scope>NUCLEOTIDE SEQUENCE [LARGE SCALE GENOMIC DNA]</scope>
    <source>
        <strain evidence="11 12">DSM 104969</strain>
    </source>
</reference>
<accession>A0A840CUK7</accession>
<sequence length="212" mass="24676">MKDLFDLRRDFALKTFAEQEATADPLALFELWLNEAIQVKALEPNAMTLSTATTDGKPSSRVVLLKQVKGGFVFFTNYDSRKGQQIAENNHCALNFVWHELERQVRIEGIAEKLSEEESDSYFEIRPEKSKLGAWASPQSKVIPDREYLEKLVVDYEQKFKGKEIHRPTNWGGYIVTPNLIEFWQGRKNRLHDRIQYTLNNDNSWKIERLAP</sequence>
<feature type="binding site" evidence="7 8">
    <location>
        <begin position="61"/>
        <end position="66"/>
    </location>
    <ligand>
        <name>FMN</name>
        <dbReference type="ChEBI" id="CHEBI:58210"/>
    </ligand>
</feature>
<comment type="subunit">
    <text evidence="2 7">Homodimer.</text>
</comment>
<protein>
    <recommendedName>
        <fullName evidence="7">Pyridoxine/pyridoxamine 5'-phosphate oxidase</fullName>
        <ecNumber evidence="7">1.4.3.5</ecNumber>
    </recommendedName>
    <alternativeName>
        <fullName evidence="7">PNP/PMP oxidase</fullName>
        <shortName evidence="7">PNPOx</shortName>
    </alternativeName>
    <alternativeName>
        <fullName evidence="7">Pyridoxal 5'-phosphate synthase</fullName>
    </alternativeName>
</protein>
<feature type="binding site" evidence="7">
    <location>
        <position position="66"/>
    </location>
    <ligand>
        <name>substrate</name>
    </ligand>
</feature>
<feature type="binding site" evidence="7 8">
    <location>
        <begin position="139"/>
        <end position="140"/>
    </location>
    <ligand>
        <name>FMN</name>
        <dbReference type="ChEBI" id="CHEBI:58210"/>
    </ligand>
</feature>
<keyword evidence="4 7" id="KW-0288">FMN</keyword>
<keyword evidence="3 7" id="KW-0285">Flavoprotein</keyword>
<comment type="catalytic activity">
    <reaction evidence="7">
        <text>pyridoxamine 5'-phosphate + O2 + H2O = pyridoxal 5'-phosphate + H2O2 + NH4(+)</text>
        <dbReference type="Rhea" id="RHEA:15817"/>
        <dbReference type="ChEBI" id="CHEBI:15377"/>
        <dbReference type="ChEBI" id="CHEBI:15379"/>
        <dbReference type="ChEBI" id="CHEBI:16240"/>
        <dbReference type="ChEBI" id="CHEBI:28938"/>
        <dbReference type="ChEBI" id="CHEBI:58451"/>
        <dbReference type="ChEBI" id="CHEBI:597326"/>
        <dbReference type="EC" id="1.4.3.5"/>
    </reaction>
</comment>
<dbReference type="InterPro" id="IPR012349">
    <property type="entry name" value="Split_barrel_FMN-bd"/>
</dbReference>
<dbReference type="UniPathway" id="UPA01068">
    <property type="reaction ID" value="UER00304"/>
</dbReference>
<dbReference type="InterPro" id="IPR000659">
    <property type="entry name" value="Pyridox_Oxase"/>
</dbReference>
<keyword evidence="5 7" id="KW-0560">Oxidoreductase</keyword>
<dbReference type="EMBL" id="JACIEP010000006">
    <property type="protein sequence ID" value="MBB4036172.1"/>
    <property type="molecule type" value="Genomic_DNA"/>
</dbReference>
<dbReference type="EC" id="1.4.3.5" evidence="7"/>
<dbReference type="Gene3D" id="2.30.110.10">
    <property type="entry name" value="Electron Transport, Fmn-binding Protein, Chain A"/>
    <property type="match status" value="1"/>
</dbReference>
<name>A0A840CUK7_9BACT</name>
<dbReference type="Pfam" id="PF01243">
    <property type="entry name" value="PNPOx_N"/>
    <property type="match status" value="1"/>
</dbReference>
<feature type="binding site" evidence="7">
    <location>
        <position position="126"/>
    </location>
    <ligand>
        <name>substrate</name>
    </ligand>
</feature>
<feature type="domain" description="Pyridoxine 5'-phosphate oxidase dimerisation C-terminal" evidence="10">
    <location>
        <begin position="171"/>
        <end position="212"/>
    </location>
</feature>
<dbReference type="InterPro" id="IPR011576">
    <property type="entry name" value="Pyridox_Oxase_N"/>
</dbReference>
<comment type="caution">
    <text evidence="11">The sequence shown here is derived from an EMBL/GenBank/DDBJ whole genome shotgun (WGS) entry which is preliminary data.</text>
</comment>
<evidence type="ECO:0000259" key="10">
    <source>
        <dbReference type="Pfam" id="PF10590"/>
    </source>
</evidence>
<dbReference type="PANTHER" id="PTHR10851:SF0">
    <property type="entry name" value="PYRIDOXINE-5'-PHOSPHATE OXIDASE"/>
    <property type="match status" value="1"/>
</dbReference>
<evidence type="ECO:0000256" key="7">
    <source>
        <dbReference type="HAMAP-Rule" id="MF_01629"/>
    </source>
</evidence>
<feature type="binding site" evidence="7 8">
    <location>
        <position position="104"/>
    </location>
    <ligand>
        <name>FMN</name>
        <dbReference type="ChEBI" id="CHEBI:58210"/>
    </ligand>
</feature>
<dbReference type="InterPro" id="IPR019740">
    <property type="entry name" value="Pyridox_Oxase_CS"/>
</dbReference>
<dbReference type="FunFam" id="2.30.110.10:FF:000020">
    <property type="entry name" value="PNPO isoform 11"/>
    <property type="match status" value="1"/>
</dbReference>
<dbReference type="PIRSF" id="PIRSF000190">
    <property type="entry name" value="Pyd_amn-ph_oxd"/>
    <property type="match status" value="1"/>
</dbReference>
<dbReference type="RefSeq" id="WP_183307080.1">
    <property type="nucleotide sequence ID" value="NZ_JACIEP010000006.1"/>
</dbReference>
<dbReference type="SUPFAM" id="SSF50475">
    <property type="entry name" value="FMN-binding split barrel"/>
    <property type="match status" value="1"/>
</dbReference>
<evidence type="ECO:0000256" key="2">
    <source>
        <dbReference type="ARBA" id="ARBA00011738"/>
    </source>
</evidence>
<comment type="catalytic activity">
    <reaction evidence="7">
        <text>pyridoxine 5'-phosphate + O2 = pyridoxal 5'-phosphate + H2O2</text>
        <dbReference type="Rhea" id="RHEA:15149"/>
        <dbReference type="ChEBI" id="CHEBI:15379"/>
        <dbReference type="ChEBI" id="CHEBI:16240"/>
        <dbReference type="ChEBI" id="CHEBI:58589"/>
        <dbReference type="ChEBI" id="CHEBI:597326"/>
        <dbReference type="EC" id="1.4.3.5"/>
    </reaction>
</comment>
<evidence type="ECO:0000259" key="9">
    <source>
        <dbReference type="Pfam" id="PF01243"/>
    </source>
</evidence>
<evidence type="ECO:0000256" key="6">
    <source>
        <dbReference type="ARBA" id="ARBA00023096"/>
    </source>
</evidence>
<evidence type="ECO:0000313" key="11">
    <source>
        <dbReference type="EMBL" id="MBB4036172.1"/>
    </source>
</evidence>
<dbReference type="PROSITE" id="PS01064">
    <property type="entry name" value="PYRIDOX_OXIDASE"/>
    <property type="match status" value="1"/>
</dbReference>
<dbReference type="Pfam" id="PF10590">
    <property type="entry name" value="PNP_phzG_C"/>
    <property type="match status" value="1"/>
</dbReference>
<dbReference type="PANTHER" id="PTHR10851">
    <property type="entry name" value="PYRIDOXINE-5-PHOSPHATE OXIDASE"/>
    <property type="match status" value="1"/>
</dbReference>
<dbReference type="NCBIfam" id="NF004231">
    <property type="entry name" value="PRK05679.1"/>
    <property type="match status" value="1"/>
</dbReference>
<feature type="binding site" evidence="7 8">
    <location>
        <position position="184"/>
    </location>
    <ligand>
        <name>FMN</name>
        <dbReference type="ChEBI" id="CHEBI:58210"/>
    </ligand>
</feature>
<dbReference type="AlphaFoldDB" id="A0A840CUK7"/>
<feature type="binding site" evidence="7 8">
    <location>
        <position position="194"/>
    </location>
    <ligand>
        <name>FMN</name>
        <dbReference type="ChEBI" id="CHEBI:58210"/>
    </ligand>
</feature>
<dbReference type="InterPro" id="IPR019576">
    <property type="entry name" value="Pyridoxamine_oxidase_dimer_C"/>
</dbReference>
<gene>
    <name evidence="7" type="primary">pdxH</name>
    <name evidence="11" type="ORF">GGR21_002073</name>
</gene>
<comment type="function">
    <text evidence="7">Catalyzes the oxidation of either pyridoxine 5'-phosphate (PNP) or pyridoxamine 5'-phosphate (PMP) into pyridoxal 5'-phosphate (PLP).</text>
</comment>
<dbReference type="GO" id="GO:0008615">
    <property type="term" value="P:pyridoxine biosynthetic process"/>
    <property type="evidence" value="ECO:0007669"/>
    <property type="project" value="UniProtKB-UniRule"/>
</dbReference>
<comment type="similarity">
    <text evidence="1 7">Belongs to the pyridoxamine 5'-phosphate oxidase family.</text>
</comment>
<comment type="pathway">
    <text evidence="7">Cofactor metabolism; pyridoxal 5'-phosphate salvage; pyridoxal 5'-phosphate from pyridoxamine 5'-phosphate: step 1/1.</text>
</comment>
<feature type="domain" description="Pyridoxamine 5'-phosphate oxidase N-terminal" evidence="9">
    <location>
        <begin position="37"/>
        <end position="153"/>
    </location>
</feature>
<comment type="cofactor">
    <cofactor evidence="7 8">
        <name>FMN</name>
        <dbReference type="ChEBI" id="CHEBI:58210"/>
    </cofactor>
    <text evidence="7 8">Binds 1 FMN per subunit.</text>
</comment>
<dbReference type="NCBIfam" id="TIGR00558">
    <property type="entry name" value="pdxH"/>
    <property type="match status" value="1"/>
</dbReference>